<feature type="region of interest" description="Disordered" evidence="7">
    <location>
        <begin position="140"/>
        <end position="164"/>
    </location>
</feature>
<reference evidence="8" key="2">
    <citation type="submission" date="2019-01" db="UniProtKB">
        <authorList>
            <consortium name="EnsemblPlants"/>
        </authorList>
    </citation>
    <scope>IDENTIFICATION</scope>
    <source>
        <strain evidence="8">cv. Heinz 1706</strain>
    </source>
</reference>
<evidence type="ECO:0000256" key="1">
    <source>
        <dbReference type="ARBA" id="ARBA00000441"/>
    </source>
</evidence>
<gene>
    <name evidence="8" type="primary">LOC109118742</name>
</gene>
<dbReference type="OMA" id="NTHEGRK"/>
<evidence type="ECO:0000256" key="4">
    <source>
        <dbReference type="ARBA" id="ARBA00013068"/>
    </source>
</evidence>
<dbReference type="PANTHER" id="PTHR11627">
    <property type="entry name" value="FRUCTOSE-BISPHOSPHATE ALDOLASE"/>
    <property type="match status" value="1"/>
</dbReference>
<dbReference type="GO" id="GO:0006096">
    <property type="term" value="P:glycolytic process"/>
    <property type="evidence" value="ECO:0007669"/>
    <property type="project" value="UniProtKB-UniPathway"/>
</dbReference>
<dbReference type="InterPro" id="IPR013785">
    <property type="entry name" value="Aldolase_TIM"/>
</dbReference>
<evidence type="ECO:0000256" key="3">
    <source>
        <dbReference type="ARBA" id="ARBA00010387"/>
    </source>
</evidence>
<keyword evidence="6" id="KW-0456">Lyase</keyword>
<dbReference type="Proteomes" id="UP000004994">
    <property type="component" value="Chromosome 10"/>
</dbReference>
<keyword evidence="5" id="KW-0324">Glycolysis</keyword>
<dbReference type="UniPathway" id="UPA00109">
    <property type="reaction ID" value="UER00183"/>
</dbReference>
<dbReference type="InterPro" id="IPR000741">
    <property type="entry name" value="FBA_I"/>
</dbReference>
<keyword evidence="9" id="KW-1185">Reference proteome</keyword>
<accession>A0A3Q7JCF2</accession>
<evidence type="ECO:0000256" key="6">
    <source>
        <dbReference type="ARBA" id="ARBA00023239"/>
    </source>
</evidence>
<protein>
    <recommendedName>
        <fullName evidence="4">fructose-bisphosphate aldolase</fullName>
        <ecNumber evidence="4">4.1.2.13</ecNumber>
    </recommendedName>
</protein>
<dbReference type="Pfam" id="PF00274">
    <property type="entry name" value="Glycolytic"/>
    <property type="match status" value="1"/>
</dbReference>
<evidence type="ECO:0000313" key="8">
    <source>
        <dbReference type="EnsemblPlants" id="Solyc10g054390.2.1"/>
    </source>
</evidence>
<evidence type="ECO:0000256" key="7">
    <source>
        <dbReference type="SAM" id="MobiDB-lite"/>
    </source>
</evidence>
<dbReference type="STRING" id="4081.A0A3Q7JCF2"/>
<dbReference type="Gramene" id="Solyc10g054390.2.1">
    <property type="protein sequence ID" value="Solyc10g054390.2.1"/>
    <property type="gene ID" value="Solyc10g054390.2"/>
</dbReference>
<dbReference type="Gene3D" id="3.20.20.70">
    <property type="entry name" value="Aldolase class I"/>
    <property type="match status" value="1"/>
</dbReference>
<evidence type="ECO:0000313" key="9">
    <source>
        <dbReference type="Proteomes" id="UP000004994"/>
    </source>
</evidence>
<sequence length="164" mass="18195">MVCQKHCWMVTMALTRLLRLRKRSGLRSFVYLAENNVMFEGILLKPTNATPEQIADYTFTILQRRIPPAFLSGGQSEVEATFNLNAMNKSPNPWHVSFSCARALQNTFLKTWGGLPESVKAAQDALLISVKSESLAQLGKYTGEGDSDEAKQGMSSEGMCTKDK</sequence>
<comment type="similarity">
    <text evidence="3">Belongs to the class I fructose-bisphosphate aldolase family.</text>
</comment>
<dbReference type="AlphaFoldDB" id="A0A3Q7JCF2"/>
<proteinExistence type="inferred from homology"/>
<comment type="pathway">
    <text evidence="2">Carbohydrate degradation; glycolysis; D-glyceraldehyde 3-phosphate and glycerone phosphate from D-glucose: step 4/4.</text>
</comment>
<reference evidence="8" key="1">
    <citation type="journal article" date="2012" name="Nature">
        <title>The tomato genome sequence provides insights into fleshy fruit evolution.</title>
        <authorList>
            <consortium name="Tomato Genome Consortium"/>
        </authorList>
    </citation>
    <scope>NUCLEOTIDE SEQUENCE [LARGE SCALE GENOMIC DNA]</scope>
    <source>
        <strain evidence="8">cv. Heinz 1706</strain>
    </source>
</reference>
<dbReference type="GO" id="GO:0004332">
    <property type="term" value="F:fructose-bisphosphate aldolase activity"/>
    <property type="evidence" value="ECO:0007669"/>
    <property type="project" value="UniProtKB-EC"/>
</dbReference>
<dbReference type="EnsemblPlants" id="Solyc10g054390.2.1">
    <property type="protein sequence ID" value="Solyc10g054390.2.1"/>
    <property type="gene ID" value="Solyc10g054390.2"/>
</dbReference>
<evidence type="ECO:0000256" key="5">
    <source>
        <dbReference type="ARBA" id="ARBA00023152"/>
    </source>
</evidence>
<comment type="catalytic activity">
    <reaction evidence="1">
        <text>beta-D-fructose 1,6-bisphosphate = D-glyceraldehyde 3-phosphate + dihydroxyacetone phosphate</text>
        <dbReference type="Rhea" id="RHEA:14729"/>
        <dbReference type="ChEBI" id="CHEBI:32966"/>
        <dbReference type="ChEBI" id="CHEBI:57642"/>
        <dbReference type="ChEBI" id="CHEBI:59776"/>
        <dbReference type="EC" id="4.1.2.13"/>
    </reaction>
</comment>
<evidence type="ECO:0000256" key="2">
    <source>
        <dbReference type="ARBA" id="ARBA00004714"/>
    </source>
</evidence>
<dbReference type="EC" id="4.1.2.13" evidence="4"/>
<name>A0A3Q7JCF2_SOLLC</name>
<dbReference type="InParanoid" id="A0A3Q7JCF2"/>
<dbReference type="SUPFAM" id="SSF51569">
    <property type="entry name" value="Aldolase"/>
    <property type="match status" value="1"/>
</dbReference>
<organism evidence="8">
    <name type="scientific">Solanum lycopersicum</name>
    <name type="common">Tomato</name>
    <name type="synonym">Lycopersicon esculentum</name>
    <dbReference type="NCBI Taxonomy" id="4081"/>
    <lineage>
        <taxon>Eukaryota</taxon>
        <taxon>Viridiplantae</taxon>
        <taxon>Streptophyta</taxon>
        <taxon>Embryophyta</taxon>
        <taxon>Tracheophyta</taxon>
        <taxon>Spermatophyta</taxon>
        <taxon>Magnoliopsida</taxon>
        <taxon>eudicotyledons</taxon>
        <taxon>Gunneridae</taxon>
        <taxon>Pentapetalae</taxon>
        <taxon>asterids</taxon>
        <taxon>lamiids</taxon>
        <taxon>Solanales</taxon>
        <taxon>Solanaceae</taxon>
        <taxon>Solanoideae</taxon>
        <taxon>Solaneae</taxon>
        <taxon>Solanum</taxon>
        <taxon>Solanum subgen. Lycopersicon</taxon>
    </lineage>
</organism>